<accession>A0A081BK15</accession>
<comment type="subcellular location">
    <subcellularLocation>
        <location evidence="5">Cytoplasm</location>
    </subcellularLocation>
</comment>
<sequence length="154" mass="17602">MAAELTFQLLTVEEKRQNQLPKQIYQIADAAYPAGSPWKVQAFRSELNRPDSQYLVARQGKQLVGFLAATQVLDQVDITNVAVLPNVQRQHVGTQLFQTWFATLEQGNQVFLEVRQSNQKAIGLYQSLGFARIGERKNYYRDPEEDAILMMKQV</sequence>
<dbReference type="Gene3D" id="3.40.630.30">
    <property type="match status" value="1"/>
</dbReference>
<dbReference type="InterPro" id="IPR006464">
    <property type="entry name" value="AcTrfase_RimI/Ard1"/>
</dbReference>
<proteinExistence type="inferred from homology"/>
<evidence type="ECO:0000256" key="1">
    <source>
        <dbReference type="ARBA" id="ARBA00005395"/>
    </source>
</evidence>
<dbReference type="PANTHER" id="PTHR43420:SF44">
    <property type="entry name" value="ACETYLTRANSFERASE YPEA"/>
    <property type="match status" value="1"/>
</dbReference>
<evidence type="ECO:0000256" key="2">
    <source>
        <dbReference type="ARBA" id="ARBA00022490"/>
    </source>
</evidence>
<dbReference type="STRING" id="1291743.LOSG293_270180"/>
<dbReference type="RefSeq" id="WP_051907257.1">
    <property type="nucleotide sequence ID" value="NZ_BBAZ01000026.1"/>
</dbReference>
<comment type="caution">
    <text evidence="7">The sequence shown here is derived from an EMBL/GenBank/DDBJ whole genome shotgun (WGS) entry which is preliminary data.</text>
</comment>
<keyword evidence="4" id="KW-0012">Acyltransferase</keyword>
<dbReference type="EC" id="2.3.1.266" evidence="5"/>
<evidence type="ECO:0000313" key="7">
    <source>
        <dbReference type="EMBL" id="GAK48383.1"/>
    </source>
</evidence>
<dbReference type="eggNOG" id="COG0456">
    <property type="taxonomic scope" value="Bacteria"/>
</dbReference>
<dbReference type="Proteomes" id="UP000028700">
    <property type="component" value="Unassembled WGS sequence"/>
</dbReference>
<evidence type="ECO:0000313" key="8">
    <source>
        <dbReference type="Proteomes" id="UP000028700"/>
    </source>
</evidence>
<dbReference type="InterPro" id="IPR000182">
    <property type="entry name" value="GNAT_dom"/>
</dbReference>
<dbReference type="GO" id="GO:0008999">
    <property type="term" value="F:protein-N-terminal-alanine acetyltransferase activity"/>
    <property type="evidence" value="ECO:0007669"/>
    <property type="project" value="UniProtKB-EC"/>
</dbReference>
<dbReference type="EMBL" id="BBJM01000027">
    <property type="protein sequence ID" value="GAK48383.1"/>
    <property type="molecule type" value="Genomic_DNA"/>
</dbReference>
<comment type="catalytic activity">
    <reaction evidence="5">
        <text>N-terminal L-alanyl-[ribosomal protein bS18] + acetyl-CoA = N-terminal N(alpha)-acetyl-L-alanyl-[ribosomal protein bS18] + CoA + H(+)</text>
        <dbReference type="Rhea" id="RHEA:43756"/>
        <dbReference type="Rhea" id="RHEA-COMP:10676"/>
        <dbReference type="Rhea" id="RHEA-COMP:10677"/>
        <dbReference type="ChEBI" id="CHEBI:15378"/>
        <dbReference type="ChEBI" id="CHEBI:57287"/>
        <dbReference type="ChEBI" id="CHEBI:57288"/>
        <dbReference type="ChEBI" id="CHEBI:64718"/>
        <dbReference type="ChEBI" id="CHEBI:83683"/>
        <dbReference type="EC" id="2.3.1.266"/>
    </reaction>
</comment>
<dbReference type="GO" id="GO:0005737">
    <property type="term" value="C:cytoplasm"/>
    <property type="evidence" value="ECO:0007669"/>
    <property type="project" value="UniProtKB-SubCell"/>
</dbReference>
<evidence type="ECO:0000256" key="3">
    <source>
        <dbReference type="ARBA" id="ARBA00022679"/>
    </source>
</evidence>
<comment type="similarity">
    <text evidence="1 5">Belongs to the acetyltransferase family. RimI subfamily.</text>
</comment>
<keyword evidence="3 7" id="KW-0808">Transferase</keyword>
<keyword evidence="2 5" id="KW-0963">Cytoplasm</keyword>
<dbReference type="CDD" id="cd04301">
    <property type="entry name" value="NAT_SF"/>
    <property type="match status" value="1"/>
</dbReference>
<organism evidence="7 8">
    <name type="scientific">Secundilactobacillus oryzae JCM 18671</name>
    <dbReference type="NCBI Taxonomy" id="1291743"/>
    <lineage>
        <taxon>Bacteria</taxon>
        <taxon>Bacillati</taxon>
        <taxon>Bacillota</taxon>
        <taxon>Bacilli</taxon>
        <taxon>Lactobacillales</taxon>
        <taxon>Lactobacillaceae</taxon>
        <taxon>Secundilactobacillus</taxon>
    </lineage>
</organism>
<gene>
    <name evidence="7" type="primary">rimI</name>
    <name evidence="7" type="ORF">LOSG293_270180</name>
</gene>
<dbReference type="AlphaFoldDB" id="A0A081BK15"/>
<dbReference type="SUPFAM" id="SSF55729">
    <property type="entry name" value="Acyl-CoA N-acyltransferases (Nat)"/>
    <property type="match status" value="1"/>
</dbReference>
<comment type="function">
    <text evidence="5">Acetylates the N-terminal alanine of ribosomal protein bS18.</text>
</comment>
<dbReference type="PANTHER" id="PTHR43420">
    <property type="entry name" value="ACETYLTRANSFERASE"/>
    <property type="match status" value="1"/>
</dbReference>
<evidence type="ECO:0000259" key="6">
    <source>
        <dbReference type="PROSITE" id="PS51186"/>
    </source>
</evidence>
<dbReference type="PROSITE" id="PS51186">
    <property type="entry name" value="GNAT"/>
    <property type="match status" value="1"/>
</dbReference>
<dbReference type="InterPro" id="IPR050680">
    <property type="entry name" value="YpeA/RimI_acetyltransf"/>
</dbReference>
<dbReference type="NCBIfam" id="TIGR01575">
    <property type="entry name" value="rimI"/>
    <property type="match status" value="1"/>
</dbReference>
<dbReference type="Pfam" id="PF00583">
    <property type="entry name" value="Acetyltransf_1"/>
    <property type="match status" value="1"/>
</dbReference>
<keyword evidence="8" id="KW-1185">Reference proteome</keyword>
<evidence type="ECO:0000256" key="5">
    <source>
        <dbReference type="RuleBase" id="RU363094"/>
    </source>
</evidence>
<evidence type="ECO:0000256" key="4">
    <source>
        <dbReference type="ARBA" id="ARBA00023315"/>
    </source>
</evidence>
<name>A0A081BK15_9LACO</name>
<dbReference type="InterPro" id="IPR016181">
    <property type="entry name" value="Acyl_CoA_acyltransferase"/>
</dbReference>
<reference evidence="7" key="1">
    <citation type="journal article" date="2014" name="Genome Announc.">
        <title>Draft Genome Sequence of Lactobacillus oryzae Strain SG293T.</title>
        <authorList>
            <person name="Tanizawa Y."/>
            <person name="Fujisawa T."/>
            <person name="Mochizuki T."/>
            <person name="Kaminuma E."/>
            <person name="Nakamura Y."/>
            <person name="Tohno M."/>
        </authorList>
    </citation>
    <scope>NUCLEOTIDE SEQUENCE [LARGE SCALE GENOMIC DNA]</scope>
    <source>
        <strain evidence="7">SG293</strain>
    </source>
</reference>
<feature type="domain" description="N-acetyltransferase" evidence="6">
    <location>
        <begin position="10"/>
        <end position="154"/>
    </location>
</feature>
<dbReference type="OrthoDB" id="9794566at2"/>
<protein>
    <recommendedName>
        <fullName evidence="5">[Ribosomal protein bS18]-alanine N-acetyltransferase</fullName>
        <ecNumber evidence="5">2.3.1.266</ecNumber>
    </recommendedName>
</protein>